<organism evidence="2 3">
    <name type="scientific">Plakobranchus ocellatus</name>
    <dbReference type="NCBI Taxonomy" id="259542"/>
    <lineage>
        <taxon>Eukaryota</taxon>
        <taxon>Metazoa</taxon>
        <taxon>Spiralia</taxon>
        <taxon>Lophotrochozoa</taxon>
        <taxon>Mollusca</taxon>
        <taxon>Gastropoda</taxon>
        <taxon>Heterobranchia</taxon>
        <taxon>Euthyneura</taxon>
        <taxon>Panpulmonata</taxon>
        <taxon>Sacoglossa</taxon>
        <taxon>Placobranchoidea</taxon>
        <taxon>Plakobranchidae</taxon>
        <taxon>Plakobranchus</taxon>
    </lineage>
</organism>
<feature type="region of interest" description="Disordered" evidence="1">
    <location>
        <begin position="1"/>
        <end position="45"/>
    </location>
</feature>
<keyword evidence="3" id="KW-1185">Reference proteome</keyword>
<sequence>MEVLGDVGSDHLPALINIPPSRSVRQRKAETTSPDENSASQTQDQALSIRMKRMTFLPGRYYRRLKRRVSMKCFVSIYVHGLENLHQAVAEGKRARREYVRSLIGKGKLRFAIG</sequence>
<feature type="compositionally biased region" description="Polar residues" evidence="1">
    <location>
        <begin position="31"/>
        <end position="45"/>
    </location>
</feature>
<accession>A0AAV3ZNE9</accession>
<dbReference type="AlphaFoldDB" id="A0AAV3ZNE9"/>
<dbReference type="Proteomes" id="UP000735302">
    <property type="component" value="Unassembled WGS sequence"/>
</dbReference>
<evidence type="ECO:0000313" key="3">
    <source>
        <dbReference type="Proteomes" id="UP000735302"/>
    </source>
</evidence>
<protein>
    <submittedName>
        <fullName evidence="2">Uncharacterized protein</fullName>
    </submittedName>
</protein>
<evidence type="ECO:0000313" key="2">
    <source>
        <dbReference type="EMBL" id="GFN97455.1"/>
    </source>
</evidence>
<proteinExistence type="predicted"/>
<reference evidence="2 3" key="1">
    <citation type="journal article" date="2021" name="Elife">
        <title>Chloroplast acquisition without the gene transfer in kleptoplastic sea slugs, Plakobranchus ocellatus.</title>
        <authorList>
            <person name="Maeda T."/>
            <person name="Takahashi S."/>
            <person name="Yoshida T."/>
            <person name="Shimamura S."/>
            <person name="Takaki Y."/>
            <person name="Nagai Y."/>
            <person name="Toyoda A."/>
            <person name="Suzuki Y."/>
            <person name="Arimoto A."/>
            <person name="Ishii H."/>
            <person name="Satoh N."/>
            <person name="Nishiyama T."/>
            <person name="Hasebe M."/>
            <person name="Maruyama T."/>
            <person name="Minagawa J."/>
            <person name="Obokata J."/>
            <person name="Shigenobu S."/>
        </authorList>
    </citation>
    <scope>NUCLEOTIDE SEQUENCE [LARGE SCALE GENOMIC DNA]</scope>
</reference>
<comment type="caution">
    <text evidence="2">The sequence shown here is derived from an EMBL/GenBank/DDBJ whole genome shotgun (WGS) entry which is preliminary data.</text>
</comment>
<gene>
    <name evidence="2" type="ORF">PoB_002396100</name>
</gene>
<dbReference type="EMBL" id="BLXT01002773">
    <property type="protein sequence ID" value="GFN97455.1"/>
    <property type="molecule type" value="Genomic_DNA"/>
</dbReference>
<name>A0AAV3ZNE9_9GAST</name>
<evidence type="ECO:0000256" key="1">
    <source>
        <dbReference type="SAM" id="MobiDB-lite"/>
    </source>
</evidence>